<evidence type="ECO:0000313" key="1">
    <source>
        <dbReference type="EMBL" id="EGF93481.1"/>
    </source>
</evidence>
<dbReference type="InterPro" id="IPR018743">
    <property type="entry name" value="DUF2292"/>
</dbReference>
<accession>F4QLI3</accession>
<dbReference type="RefSeq" id="WP_006272678.1">
    <property type="nucleotide sequence ID" value="NZ_GL883077.1"/>
</dbReference>
<dbReference type="AlphaFoldDB" id="F4QLI3"/>
<evidence type="ECO:0008006" key="3">
    <source>
        <dbReference type="Google" id="ProtNLM"/>
    </source>
</evidence>
<dbReference type="Pfam" id="PF10055">
    <property type="entry name" value="DUF2292"/>
    <property type="match status" value="1"/>
</dbReference>
<protein>
    <recommendedName>
        <fullName evidence="3">DUF2292 domain-containing protein</fullName>
    </recommendedName>
</protein>
<reference evidence="2" key="1">
    <citation type="submission" date="2011-03" db="EMBL/GenBank/DDBJ databases">
        <title>Draft genome sequence of Brevundimonas diminuta.</title>
        <authorList>
            <person name="Brown P.J.B."/>
            <person name="Buechlein A."/>
            <person name="Hemmerich C."/>
            <person name="Brun Y.V."/>
        </authorList>
    </citation>
    <scope>NUCLEOTIDE SEQUENCE [LARGE SCALE GENOMIC DNA]</scope>
    <source>
        <strain evidence="2">C19</strain>
    </source>
</reference>
<gene>
    <name evidence="1" type="ORF">ABI_19210</name>
</gene>
<proteinExistence type="predicted"/>
<dbReference type="STRING" id="715226.ABI_19210"/>
<evidence type="ECO:0000313" key="2">
    <source>
        <dbReference type="Proteomes" id="UP000006512"/>
    </source>
</evidence>
<dbReference type="Proteomes" id="UP000006512">
    <property type="component" value="Unassembled WGS sequence"/>
</dbReference>
<organism evidence="1 2">
    <name type="scientific">Asticcacaulis biprosthecium C19</name>
    <dbReference type="NCBI Taxonomy" id="715226"/>
    <lineage>
        <taxon>Bacteria</taxon>
        <taxon>Pseudomonadati</taxon>
        <taxon>Pseudomonadota</taxon>
        <taxon>Alphaproteobacteria</taxon>
        <taxon>Caulobacterales</taxon>
        <taxon>Caulobacteraceae</taxon>
        <taxon>Asticcacaulis</taxon>
    </lineage>
</organism>
<dbReference type="OrthoDB" id="7451540at2"/>
<name>F4QLI3_9CAUL</name>
<dbReference type="EMBL" id="GL883077">
    <property type="protein sequence ID" value="EGF93481.1"/>
    <property type="molecule type" value="Genomic_DNA"/>
</dbReference>
<dbReference type="HOGENOM" id="CLU_2857966_0_0_5"/>
<keyword evidence="2" id="KW-1185">Reference proteome</keyword>
<sequence length="64" mass="7300">MSVPSDVSVRPDLNEVERHILNTLRNIRFGALEIVIHDSRVVQIEKSEKTRFDVKGKPLTESIS</sequence>
<dbReference type="eggNOG" id="COG5583">
    <property type="taxonomic scope" value="Bacteria"/>
</dbReference>